<dbReference type="PANTHER" id="PTHR43128">
    <property type="entry name" value="L-2-HYDROXYCARBOXYLATE DEHYDROGENASE (NAD(P)(+))"/>
    <property type="match status" value="1"/>
</dbReference>
<comment type="caution">
    <text evidence="3">The sequence shown here is derived from an EMBL/GenBank/DDBJ whole genome shotgun (WGS) entry which is preliminary data.</text>
</comment>
<dbReference type="RefSeq" id="WP_334579671.1">
    <property type="nucleotide sequence ID" value="NZ_JBEZVE010000002.1"/>
</dbReference>
<evidence type="ECO:0000313" key="3">
    <source>
        <dbReference type="EMBL" id="MEU3779763.1"/>
    </source>
</evidence>
<protein>
    <submittedName>
        <fullName evidence="3">Lactate dehydrogenase</fullName>
    </submittedName>
</protein>
<dbReference type="InterPro" id="IPR022383">
    <property type="entry name" value="Lactate/malate_DH_C"/>
</dbReference>
<feature type="domain" description="Lactate/malate dehydrogenase C-terminal" evidence="2">
    <location>
        <begin position="105"/>
        <end position="159"/>
    </location>
</feature>
<evidence type="ECO:0000259" key="2">
    <source>
        <dbReference type="Pfam" id="PF02866"/>
    </source>
</evidence>
<dbReference type="InterPro" id="IPR015955">
    <property type="entry name" value="Lactate_DH/Glyco_Ohase_4_C"/>
</dbReference>
<dbReference type="SUPFAM" id="SSF51735">
    <property type="entry name" value="NAD(P)-binding Rossmann-fold domains"/>
    <property type="match status" value="1"/>
</dbReference>
<dbReference type="Pfam" id="PF02866">
    <property type="entry name" value="Ldh_1_C"/>
    <property type="match status" value="1"/>
</dbReference>
<dbReference type="Gene3D" id="3.90.110.10">
    <property type="entry name" value="Lactate dehydrogenase/glycoside hydrolase, family 4, C-terminal"/>
    <property type="match status" value="1"/>
</dbReference>
<name>A0ABV2ZBM5_9ACTN</name>
<dbReference type="SUPFAM" id="SSF56327">
    <property type="entry name" value="LDH C-terminal domain-like"/>
    <property type="match status" value="1"/>
</dbReference>
<dbReference type="Gene3D" id="3.40.50.720">
    <property type="entry name" value="NAD(P)-binding Rossmann-like Domain"/>
    <property type="match status" value="1"/>
</dbReference>
<accession>A0ABV2ZBM5</accession>
<dbReference type="EMBL" id="JBEZVE010000002">
    <property type="protein sequence ID" value="MEU3779763.1"/>
    <property type="molecule type" value="Genomic_DNA"/>
</dbReference>
<organism evidence="3 4">
    <name type="scientific">Streptomyces sp. 900129855</name>
    <dbReference type="NCBI Taxonomy" id="3155129"/>
    <lineage>
        <taxon>Bacteria</taxon>
        <taxon>Bacillati</taxon>
        <taxon>Actinomycetota</taxon>
        <taxon>Actinomycetes</taxon>
        <taxon>Kitasatosporales</taxon>
        <taxon>Streptomycetaceae</taxon>
        <taxon>Streptomyces</taxon>
    </lineage>
</organism>
<dbReference type="PIRSF" id="PIRSF000102">
    <property type="entry name" value="Lac_mal_DH"/>
    <property type="match status" value="1"/>
</dbReference>
<dbReference type="InterPro" id="IPR036291">
    <property type="entry name" value="NAD(P)-bd_dom_sf"/>
</dbReference>
<gene>
    <name evidence="3" type="ORF">AB0E89_04055</name>
</gene>
<proteinExistence type="inferred from homology"/>
<dbReference type="Proteomes" id="UP001550739">
    <property type="component" value="Unassembled WGS sequence"/>
</dbReference>
<dbReference type="InterPro" id="IPR001557">
    <property type="entry name" value="L-lactate/malate_DH"/>
</dbReference>
<dbReference type="PANTHER" id="PTHR43128:SF16">
    <property type="entry name" value="L-LACTATE DEHYDROGENASE"/>
    <property type="match status" value="1"/>
</dbReference>
<keyword evidence="4" id="KW-1185">Reference proteome</keyword>
<comment type="similarity">
    <text evidence="1">Belongs to the LDH/MDH superfamily. LDH family.</text>
</comment>
<evidence type="ECO:0000256" key="1">
    <source>
        <dbReference type="ARBA" id="ARBA00006054"/>
    </source>
</evidence>
<sequence>MALVDDLADMRAAYGSPVRPHGARVADLWDCAAVVVAVRARFTNTSATDVRMGGAQANTPVVRELAAQLSGYAGTVLMVTNPVDLMTRLFAETSGCLRVFGIGSSLDTARYRLTLARLLGVPMDAVAGHVIGEHGDAAVVCASSTTVNRQSVPVPLQQVRDELAARPRRINAGIGRTRCGPAGAVLSTLRLALGAEDGVTELSAPYGDGCLGIPLRFTRGRPLPCVPALDETEARQLEAARIKLRDAYQAVRGIPIRQLPAGRNS</sequence>
<reference evidence="3 4" key="1">
    <citation type="submission" date="2024-06" db="EMBL/GenBank/DDBJ databases">
        <title>The Natural Products Discovery Center: Release of the First 8490 Sequenced Strains for Exploring Actinobacteria Biosynthetic Diversity.</title>
        <authorList>
            <person name="Kalkreuter E."/>
            <person name="Kautsar S.A."/>
            <person name="Yang D."/>
            <person name="Bader C.D."/>
            <person name="Teijaro C.N."/>
            <person name="Fluegel L."/>
            <person name="Davis C.M."/>
            <person name="Simpson J.R."/>
            <person name="Lauterbach L."/>
            <person name="Steele A.D."/>
            <person name="Gui C."/>
            <person name="Meng S."/>
            <person name="Li G."/>
            <person name="Viehrig K."/>
            <person name="Ye F."/>
            <person name="Su P."/>
            <person name="Kiefer A.F."/>
            <person name="Nichols A."/>
            <person name="Cepeda A.J."/>
            <person name="Yan W."/>
            <person name="Fan B."/>
            <person name="Jiang Y."/>
            <person name="Adhikari A."/>
            <person name="Zheng C.-J."/>
            <person name="Schuster L."/>
            <person name="Cowan T.M."/>
            <person name="Smanski M.J."/>
            <person name="Chevrette M.G."/>
            <person name="De Carvalho L.P.S."/>
            <person name="Shen B."/>
        </authorList>
    </citation>
    <scope>NUCLEOTIDE SEQUENCE [LARGE SCALE GENOMIC DNA]</scope>
    <source>
        <strain evidence="3 4">NPDC033843</strain>
    </source>
</reference>
<dbReference type="PRINTS" id="PR00086">
    <property type="entry name" value="LLDHDRGNASE"/>
</dbReference>
<evidence type="ECO:0000313" key="4">
    <source>
        <dbReference type="Proteomes" id="UP001550739"/>
    </source>
</evidence>